<feature type="region of interest" description="Disordered" evidence="1">
    <location>
        <begin position="1101"/>
        <end position="1132"/>
    </location>
</feature>
<evidence type="ECO:0000313" key="2">
    <source>
        <dbReference type="EMBL" id="KAK3739986.1"/>
    </source>
</evidence>
<feature type="compositionally biased region" description="Polar residues" evidence="1">
    <location>
        <begin position="2191"/>
        <end position="2208"/>
    </location>
</feature>
<feature type="region of interest" description="Disordered" evidence="1">
    <location>
        <begin position="1206"/>
        <end position="1238"/>
    </location>
</feature>
<feature type="compositionally biased region" description="Basic and acidic residues" evidence="1">
    <location>
        <begin position="2238"/>
        <end position="2254"/>
    </location>
</feature>
<organism evidence="2 3">
    <name type="scientific">Elysia crispata</name>
    <name type="common">lettuce slug</name>
    <dbReference type="NCBI Taxonomy" id="231223"/>
    <lineage>
        <taxon>Eukaryota</taxon>
        <taxon>Metazoa</taxon>
        <taxon>Spiralia</taxon>
        <taxon>Lophotrochozoa</taxon>
        <taxon>Mollusca</taxon>
        <taxon>Gastropoda</taxon>
        <taxon>Heterobranchia</taxon>
        <taxon>Euthyneura</taxon>
        <taxon>Panpulmonata</taxon>
        <taxon>Sacoglossa</taxon>
        <taxon>Placobranchoidea</taxon>
        <taxon>Plakobranchidae</taxon>
        <taxon>Elysia</taxon>
    </lineage>
</organism>
<feature type="region of interest" description="Disordered" evidence="1">
    <location>
        <begin position="81"/>
        <end position="108"/>
    </location>
</feature>
<feature type="compositionally biased region" description="Low complexity" evidence="1">
    <location>
        <begin position="1962"/>
        <end position="1971"/>
    </location>
</feature>
<feature type="compositionally biased region" description="Basic and acidic residues" evidence="1">
    <location>
        <begin position="624"/>
        <end position="634"/>
    </location>
</feature>
<gene>
    <name evidence="2" type="ORF">RRG08_005258</name>
</gene>
<sequence>MPKRKSNRGGRGGGAVMRQEKSELDKGKGNCVESEEKEEENVDSKPMKMEKNVIKMELSCGTDTNEDGTDRNAMRNIEAKEMAKKSSSDTLADFEQPINPGTENFIAPPIVSPVINQSVKGYTMDSTNDVVKESEVNAEIMIGEVTRDNEEQRDEENMVEDVVPDISSRKAITGSEDIIKKSVSKYDKNAATAVNKEGLALQDIHDKTECDEIISNESLVAEADIALLEQLSSSPDKKAVKGARSETVTVQEDISEDKLILSVNTTNKEGDALKTISVQDESTDNEKISCIGDSLEAVSVQGRTIEDEFMEAEKTAGIEGDALEAVSVQDENFEDELMEAGKTTCIQADALEAVSVQDENFEDEPTEVGKTTCIQGDALEAVSVQDENFEDEPMEAGKTTCIQGDALEAVSVQDENFEDEPMEAGTTCIQGDALEAVSVQDENFEDEPMEAGKTTCIQGDALEAVSVQDENFEDDFVEAGKATCIEGDALEAVSVQDNLEDELLEAEDSKQDSEDEEIQYVDEEADEEQNLLDVISDDQKKKNSRVEMSYEKSKQNLDNSKFEEISEGSINQAEQEEVLNESFSDVEILGETFASQEKKTLERSEKQTQNKEAESLEEVFFATENDHSKVTAEDKDNDDISDASLSDHENANMSLEEISDDDVDVSKKKKSVEPSSKSERDEKSKQKSKSNLTSHVEDSESGLGTAHNETGDKKTEGKEIGNQGNKKISPSKETNFNVNSSDKERTSLVKSKDTESDSCSKKGMHQNEENNRHTSKLHSGIVLKPSRSDSLRGSSDISQRKVMANSGSQTAPHQMKGKIVQCNINPIKSVLMETDFLNESKTTSKFLDQFREKLPFSIPEDIIAKITSPQSSQESFYSLSLGPITFADMDSTEFRENLLRQSDKFNITFDEHHHGTYKALFKNQDNVASFVRQLKNLDIGSRYMTISLSYGVEKIINGVVNLMFDQDIQSKKQQSTKGDAKLRAKVQLNGVPDGVSKDFVHLLFPEALTITSGPLFDNKRSLLLGFSSTTLAQEVLLCHDLVVVNGHQVSMSASDYVDCSATDTYSYNRDGSIVIDVASESSEEVPETAQVHTDSMIVDDSAATSNSVTEPVVNDGAREKSPSNCNQEKTDDATGVLVNEKESLLVAEPMETHKNDIISSNMEVDKDHDPQQAFQMSGADSVAFKVCGDKVYSTQNDMATDLDAGEKTESQAEMPGLEQSSTDEVEGEQGKTNSSMAGDTEVMKDCHKGSADKIGAIQEEGKKILDAAVDQDKISQQNKESSLLGVKQADVSVEDNSVERKTSDDNITSCSSEKENKDNISLSNQVKATYDSISDKGDNIARDSNVAKLTSDSTSIASHFIETKGIDDISIQSMVNASDENTPTSLVASETKTNDNKDILDTVTSPEVPELSVEVDKDSAEVDSFMQKEPVANKSLEDVSDEEMIHQDKEEVSAVDDVVILREDASTTVIAKIDLTLEESTGSDAEEKSCKSGTVEPTHGNVTEKEVSKNSLGRESDERLLMTDAGFEIDMEVIDVRVDEETEEKVIYSKRASKRSRETSRTSREPSQGASGVRVPNRDSGKNYEIPILSPRHDSRAQKNQSHLRSAPYRLVPSRESTAERRDSYSQYERRRSRSPTSYRDANWYRDAPSTQRQSFYPPASDRSQHPPNRPPYTYRPQNTAPEQQWKPTYETQAPTHYPDLNRLPSYSRAPAAEPDRRSGYQYQQQPQSQRDGNRVGRSEASPPWRRVHHSRGRDFQMPHSHHEKRRASPPPSKHRSRSRSLSDMSVESDFGEPPTKKSNKRVITGGVSGYARNKKVSRSPISISSRSRSLSPVSGSPSPDRNLLRNEIVKSVKQFLHVAREIQHVKGTQKSSHSGSPPARRVSSSRRSPHHKVFESPRRHVLHSSSRPSPPPAQSHRLKSRSPQLSHKHRSPAHQNWGVSSRKRSRSPKRVRKSSYKHRSPSPVSSESSPGSPPPPPSMRNKKEPSSFYRGVASSASSSRQGYGTSSRSKRSRELMPEIASHRSGGERQRNMEKKVGHSRPTWSEQQREKMAAAEAQLKQQSEVPLTTSTMPPFTYLHSGGPSYPYNSPYPSATSAPHQGYNAYSSGLTQPINTSGPYQHQYNTTGHQQPYVAPGAYASTPADAPQVAEAYQQAFSILKTALGELQHQPQQQPQHTYPPHSYPRHLSPPLASTSSQSVPSARAQTKSWSMGNNAMVFQRVLGNEGLSRKKSGTIELLGDRGRPERPKVAKEVRVLTSVPTKKR</sequence>
<feature type="region of interest" description="Disordered" evidence="1">
    <location>
        <begin position="1862"/>
        <end position="2055"/>
    </location>
</feature>
<comment type="caution">
    <text evidence="2">The sequence shown here is derived from an EMBL/GenBank/DDBJ whole genome shotgun (WGS) entry which is preliminary data.</text>
</comment>
<feature type="compositionally biased region" description="Polar residues" evidence="1">
    <location>
        <begin position="1995"/>
        <end position="2008"/>
    </location>
</feature>
<feature type="compositionally biased region" description="Low complexity" evidence="1">
    <location>
        <begin position="1721"/>
        <end position="1730"/>
    </location>
</feature>
<reference evidence="2" key="1">
    <citation type="journal article" date="2023" name="G3 (Bethesda)">
        <title>A reference genome for the long-term kleptoplast-retaining sea slug Elysia crispata morphotype clarki.</title>
        <authorList>
            <person name="Eastman K.E."/>
            <person name="Pendleton A.L."/>
            <person name="Shaikh M.A."/>
            <person name="Suttiyut T."/>
            <person name="Ogas R."/>
            <person name="Tomko P."/>
            <person name="Gavelis G."/>
            <person name="Widhalm J.R."/>
            <person name="Wisecaver J.H."/>
        </authorList>
    </citation>
    <scope>NUCLEOTIDE SEQUENCE</scope>
    <source>
        <strain evidence="2">ECLA1</strain>
    </source>
</reference>
<feature type="region of interest" description="Disordered" evidence="1">
    <location>
        <begin position="2233"/>
        <end position="2264"/>
    </location>
</feature>
<name>A0AAE0YCE8_9GAST</name>
<dbReference type="Proteomes" id="UP001283361">
    <property type="component" value="Unassembled WGS sequence"/>
</dbReference>
<feature type="compositionally biased region" description="Low complexity" evidence="1">
    <location>
        <begin position="2089"/>
        <end position="2098"/>
    </location>
</feature>
<feature type="region of interest" description="Disordered" evidence="1">
    <location>
        <begin position="595"/>
        <end position="816"/>
    </location>
</feature>
<feature type="region of interest" description="Disordered" evidence="1">
    <location>
        <begin position="2166"/>
        <end position="2208"/>
    </location>
</feature>
<feature type="compositionally biased region" description="Basic and acidic residues" evidence="1">
    <location>
        <begin position="1617"/>
        <end position="1630"/>
    </location>
</feature>
<feature type="compositionally biased region" description="Basic and acidic residues" evidence="1">
    <location>
        <begin position="2013"/>
        <end position="2037"/>
    </location>
</feature>
<keyword evidence="3" id="KW-1185">Reference proteome</keyword>
<dbReference type="EMBL" id="JAWDGP010006494">
    <property type="protein sequence ID" value="KAK3739986.1"/>
    <property type="molecule type" value="Genomic_DNA"/>
</dbReference>
<feature type="compositionally biased region" description="Basic and acidic residues" evidence="1">
    <location>
        <begin position="537"/>
        <end position="564"/>
    </location>
</feature>
<feature type="compositionally biased region" description="Basic residues" evidence="1">
    <location>
        <begin position="1760"/>
        <end position="1779"/>
    </location>
</feature>
<feature type="compositionally biased region" description="Polar residues" evidence="1">
    <location>
        <begin position="722"/>
        <end position="740"/>
    </location>
</feature>
<feature type="region of interest" description="Disordered" evidence="1">
    <location>
        <begin position="2089"/>
        <end position="2138"/>
    </location>
</feature>
<feature type="region of interest" description="Disordered" evidence="1">
    <location>
        <begin position="1294"/>
        <end position="1319"/>
    </location>
</feature>
<feature type="region of interest" description="Disordered" evidence="1">
    <location>
        <begin position="1"/>
        <end position="51"/>
    </location>
</feature>
<feature type="compositionally biased region" description="Basic and acidic residues" evidence="1">
    <location>
        <begin position="1555"/>
        <end position="1564"/>
    </location>
</feature>
<feature type="compositionally biased region" description="Polar residues" evidence="1">
    <location>
        <begin position="2103"/>
        <end position="2129"/>
    </location>
</feature>
<feature type="compositionally biased region" description="Basic and acidic residues" evidence="1">
    <location>
        <begin position="709"/>
        <end position="719"/>
    </location>
</feature>
<feature type="region of interest" description="Disordered" evidence="1">
    <location>
        <begin position="527"/>
        <end position="576"/>
    </location>
</feature>
<feature type="compositionally biased region" description="Basic and acidic residues" evidence="1">
    <location>
        <begin position="1502"/>
        <end position="1517"/>
    </location>
</feature>
<evidence type="ECO:0000313" key="3">
    <source>
        <dbReference type="Proteomes" id="UP001283361"/>
    </source>
</evidence>
<feature type="region of interest" description="Disordered" evidence="1">
    <location>
        <begin position="1540"/>
        <end position="1846"/>
    </location>
</feature>
<feature type="region of interest" description="Disordered" evidence="1">
    <location>
        <begin position="1480"/>
        <end position="1517"/>
    </location>
</feature>
<proteinExistence type="predicted"/>
<protein>
    <submittedName>
        <fullName evidence="2">Uncharacterized protein</fullName>
    </submittedName>
</protein>
<feature type="compositionally biased region" description="Polar residues" evidence="1">
    <location>
        <begin position="1676"/>
        <end position="1695"/>
    </location>
</feature>
<feature type="compositionally biased region" description="Basic and acidic residues" evidence="1">
    <location>
        <begin position="596"/>
        <end position="614"/>
    </location>
</feature>
<feature type="compositionally biased region" description="Basic and acidic residues" evidence="1">
    <location>
        <begin position="676"/>
        <end position="685"/>
    </location>
</feature>
<feature type="compositionally biased region" description="Low complexity" evidence="1">
    <location>
        <begin position="2167"/>
        <end position="2180"/>
    </location>
</feature>
<feature type="compositionally biased region" description="Basic and acidic residues" evidence="1">
    <location>
        <begin position="18"/>
        <end position="28"/>
    </location>
</feature>
<feature type="compositionally biased region" description="Basic residues" evidence="1">
    <location>
        <begin position="1917"/>
        <end position="1933"/>
    </location>
</feature>
<accession>A0AAE0YCE8</accession>
<feature type="compositionally biased region" description="Low complexity" evidence="1">
    <location>
        <begin position="1819"/>
        <end position="1840"/>
    </location>
</feature>
<feature type="compositionally biased region" description="Basic and acidic residues" evidence="1">
    <location>
        <begin position="42"/>
        <end position="51"/>
    </location>
</feature>
<feature type="compositionally biased region" description="Basic and acidic residues" evidence="1">
    <location>
        <begin position="741"/>
        <end position="772"/>
    </location>
</feature>
<feature type="compositionally biased region" description="Basic residues" evidence="1">
    <location>
        <begin position="1942"/>
        <end position="1961"/>
    </location>
</feature>
<evidence type="ECO:0000256" key="1">
    <source>
        <dbReference type="SAM" id="MobiDB-lite"/>
    </source>
</evidence>